<dbReference type="EMBL" id="CAJPVJ010000893">
    <property type="protein sequence ID" value="CAG2163639.1"/>
    <property type="molecule type" value="Genomic_DNA"/>
</dbReference>
<feature type="region of interest" description="Disordered" evidence="1">
    <location>
        <begin position="83"/>
        <end position="102"/>
    </location>
</feature>
<keyword evidence="2" id="KW-0472">Membrane</keyword>
<dbReference type="OrthoDB" id="6067390at2759"/>
<feature type="transmembrane region" description="Helical" evidence="2">
    <location>
        <begin position="43"/>
        <end position="62"/>
    </location>
</feature>
<sequence>MRVSALRMLVFRNPGQGKPQVVPLTPMAGLSQMPFRWMFKTGWFFRYFVYANVICFPLWIYIQRKVNSPAAVAAWEAKKKADHHKEHEDHMWKDITGANANK</sequence>
<evidence type="ECO:0000313" key="3">
    <source>
        <dbReference type="EMBL" id="CAD7641654.1"/>
    </source>
</evidence>
<proteinExistence type="predicted"/>
<keyword evidence="2" id="KW-0812">Transmembrane</keyword>
<gene>
    <name evidence="3" type="ORF">ONB1V03_LOCUS3212</name>
</gene>
<protein>
    <submittedName>
        <fullName evidence="3">Uncharacterized protein</fullName>
    </submittedName>
</protein>
<dbReference type="Proteomes" id="UP000728032">
    <property type="component" value="Unassembled WGS sequence"/>
</dbReference>
<accession>A0A7R9LH59</accession>
<name>A0A7R9LH59_9ACAR</name>
<organism evidence="3">
    <name type="scientific">Oppiella nova</name>
    <dbReference type="NCBI Taxonomy" id="334625"/>
    <lineage>
        <taxon>Eukaryota</taxon>
        <taxon>Metazoa</taxon>
        <taxon>Ecdysozoa</taxon>
        <taxon>Arthropoda</taxon>
        <taxon>Chelicerata</taxon>
        <taxon>Arachnida</taxon>
        <taxon>Acari</taxon>
        <taxon>Acariformes</taxon>
        <taxon>Sarcoptiformes</taxon>
        <taxon>Oribatida</taxon>
        <taxon>Brachypylina</taxon>
        <taxon>Oppioidea</taxon>
        <taxon>Oppiidae</taxon>
        <taxon>Oppiella</taxon>
    </lineage>
</organism>
<reference evidence="3" key="1">
    <citation type="submission" date="2020-11" db="EMBL/GenBank/DDBJ databases">
        <authorList>
            <person name="Tran Van P."/>
        </authorList>
    </citation>
    <scope>NUCLEOTIDE SEQUENCE</scope>
</reference>
<evidence type="ECO:0000256" key="1">
    <source>
        <dbReference type="SAM" id="MobiDB-lite"/>
    </source>
</evidence>
<dbReference type="AlphaFoldDB" id="A0A7R9LH59"/>
<feature type="compositionally biased region" description="Basic and acidic residues" evidence="1">
    <location>
        <begin position="83"/>
        <end position="93"/>
    </location>
</feature>
<evidence type="ECO:0000313" key="4">
    <source>
        <dbReference type="Proteomes" id="UP000728032"/>
    </source>
</evidence>
<keyword evidence="2" id="KW-1133">Transmembrane helix</keyword>
<dbReference type="EMBL" id="OC915718">
    <property type="protein sequence ID" value="CAD7641654.1"/>
    <property type="molecule type" value="Genomic_DNA"/>
</dbReference>
<evidence type="ECO:0000256" key="2">
    <source>
        <dbReference type="SAM" id="Phobius"/>
    </source>
</evidence>
<keyword evidence="4" id="KW-1185">Reference proteome</keyword>